<dbReference type="InterPro" id="IPR013517">
    <property type="entry name" value="FG-GAP"/>
</dbReference>
<keyword evidence="3" id="KW-0732">Signal</keyword>
<evidence type="ECO:0000256" key="5">
    <source>
        <dbReference type="SAM" id="MobiDB-lite"/>
    </source>
</evidence>
<feature type="domain" description="Insecticide toxin TcdB middle/N-terminal" evidence="6">
    <location>
        <begin position="589"/>
        <end position="720"/>
    </location>
</feature>
<reference evidence="7" key="1">
    <citation type="submission" date="2021-01" db="EMBL/GenBank/DDBJ databases">
        <title>Whole genome shotgun sequence of Virgisporangium aliadipatigenens NBRC 105644.</title>
        <authorList>
            <person name="Komaki H."/>
            <person name="Tamura T."/>
        </authorList>
    </citation>
    <scope>NUCLEOTIDE SEQUENCE</scope>
    <source>
        <strain evidence="7">NBRC 105644</strain>
    </source>
</reference>
<keyword evidence="8" id="KW-1185">Reference proteome</keyword>
<evidence type="ECO:0000259" key="6">
    <source>
        <dbReference type="Pfam" id="PF12256"/>
    </source>
</evidence>
<evidence type="ECO:0000256" key="3">
    <source>
        <dbReference type="ARBA" id="ARBA00022729"/>
    </source>
</evidence>
<dbReference type="InterPro" id="IPR028994">
    <property type="entry name" value="Integrin_alpha_N"/>
</dbReference>
<dbReference type="Pfam" id="PF05593">
    <property type="entry name" value="RHS_repeat"/>
    <property type="match status" value="1"/>
</dbReference>
<feature type="region of interest" description="Disordered" evidence="5">
    <location>
        <begin position="1"/>
        <end position="29"/>
    </location>
</feature>
<dbReference type="NCBIfam" id="TIGR03696">
    <property type="entry name" value="Rhs_assc_core"/>
    <property type="match status" value="1"/>
</dbReference>
<evidence type="ECO:0000256" key="2">
    <source>
        <dbReference type="ARBA" id="ARBA00022525"/>
    </source>
</evidence>
<dbReference type="Proteomes" id="UP000619260">
    <property type="component" value="Unassembled WGS sequence"/>
</dbReference>
<evidence type="ECO:0000256" key="1">
    <source>
        <dbReference type="ARBA" id="ARBA00004613"/>
    </source>
</evidence>
<accession>A0A8J4DVC8</accession>
<keyword evidence="2" id="KW-0964">Secreted</keyword>
<keyword evidence="4" id="KW-0843">Virulence</keyword>
<dbReference type="PANTHER" id="PTHR32305">
    <property type="match status" value="1"/>
</dbReference>
<proteinExistence type="predicted"/>
<dbReference type="InterPro" id="IPR022045">
    <property type="entry name" value="TcdB_toxin_mid/N"/>
</dbReference>
<comment type="caution">
    <text evidence="7">The sequence shown here is derived from an EMBL/GenBank/DDBJ whole genome shotgun (WGS) entry which is preliminary data.</text>
</comment>
<dbReference type="Pfam" id="PF13517">
    <property type="entry name" value="FG-GAP_3"/>
    <property type="match status" value="1"/>
</dbReference>
<name>A0A8J4DVC8_9ACTN</name>
<dbReference type="PANTHER" id="PTHR32305:SF15">
    <property type="entry name" value="PROTEIN RHSA-RELATED"/>
    <property type="match status" value="1"/>
</dbReference>
<dbReference type="InterPro" id="IPR006530">
    <property type="entry name" value="YD"/>
</dbReference>
<protein>
    <recommendedName>
        <fullName evidence="6">Insecticide toxin TcdB middle/N-terminal domain-containing protein</fullName>
    </recommendedName>
</protein>
<dbReference type="Gene3D" id="2.180.10.10">
    <property type="entry name" value="RHS repeat-associated core"/>
    <property type="match status" value="1"/>
</dbReference>
<dbReference type="InterPro" id="IPR050708">
    <property type="entry name" value="T6SS_VgrG/RHS"/>
</dbReference>
<evidence type="ECO:0000313" key="7">
    <source>
        <dbReference type="EMBL" id="GIJ51669.1"/>
    </source>
</evidence>
<dbReference type="GO" id="GO:0005737">
    <property type="term" value="C:cytoplasm"/>
    <property type="evidence" value="ECO:0007669"/>
    <property type="project" value="InterPro"/>
</dbReference>
<organism evidence="7 8">
    <name type="scientific">Virgisporangium aliadipatigenens</name>
    <dbReference type="NCBI Taxonomy" id="741659"/>
    <lineage>
        <taxon>Bacteria</taxon>
        <taxon>Bacillati</taxon>
        <taxon>Actinomycetota</taxon>
        <taxon>Actinomycetes</taxon>
        <taxon>Micromonosporales</taxon>
        <taxon>Micromonosporaceae</taxon>
        <taxon>Virgisporangium</taxon>
    </lineage>
</organism>
<dbReference type="RefSeq" id="WP_203905064.1">
    <property type="nucleotide sequence ID" value="NZ_BOPF01000052.1"/>
</dbReference>
<evidence type="ECO:0000313" key="8">
    <source>
        <dbReference type="Proteomes" id="UP000619260"/>
    </source>
</evidence>
<dbReference type="SUPFAM" id="SSF69318">
    <property type="entry name" value="Integrin alpha N-terminal domain"/>
    <property type="match status" value="1"/>
</dbReference>
<dbReference type="InterPro" id="IPR031325">
    <property type="entry name" value="RHS_repeat"/>
</dbReference>
<dbReference type="InterPro" id="IPR022385">
    <property type="entry name" value="Rhs_assc_core"/>
</dbReference>
<comment type="subcellular location">
    <subcellularLocation>
        <location evidence="1">Secreted</location>
    </subcellularLocation>
</comment>
<gene>
    <name evidence="7" type="ORF">Val02_85550</name>
</gene>
<dbReference type="Gene3D" id="2.130.10.130">
    <property type="entry name" value="Integrin alpha, N-terminal"/>
    <property type="match status" value="1"/>
</dbReference>
<dbReference type="GO" id="GO:0005576">
    <property type="term" value="C:extracellular region"/>
    <property type="evidence" value="ECO:0007669"/>
    <property type="project" value="UniProtKB-SubCell"/>
</dbReference>
<dbReference type="Pfam" id="PF03534">
    <property type="entry name" value="SpvB"/>
    <property type="match status" value="1"/>
</dbReference>
<dbReference type="Pfam" id="PF12256">
    <property type="entry name" value="TcdB_toxin_midN"/>
    <property type="match status" value="1"/>
</dbReference>
<sequence>MTGISTPRGGGALSGIGETFQPGLHTGTGTLKVPLPLPPGRGTVAPSLSLTYSSAAGNGPWGLGWTLDVPRIARRTDREVPRYVDTDVFVLSGAEELVPVPLGPAVEHPVPDGAMAARYRPGTELAYARILHVTGPGNDYWDVWTGDGLRNRYGTARPPDVPPGWVDPATVRTPAGEIFAWLLSGTTDSLGNRIAYTYRGDSGAQRYLSTVAYADHGDPANPEFVVTVSVLYQDRPDPFSERRPGFELRTTLRAERIEITTAGVSTVVELKYAAGDLSQLASVRVVGHDAVTGDRQALPPLTFDYRAWQPTERRYLPLSGTLPPRPLGSGTELVDLFGDALPSVVELETGRYWRNRGDGSFDLPRTLRSAPAGARFGAPGVLLTDFNADGRPEVAVTVAGRTTVWPVAAPADGEPAGFAPPGRAVAAPAAGYGVAQIRLADLDGDRVPDLLFGGATPLVATGDGHGGYDRPRPLRDPPPVLADLSRPQVHLTDMTGDGLTDLVEVRDGTVRYWPGLGRQRFGPMVTMTGPPRLPAGYDPRRLLLGDVTGDGAADALYVGDGSVTVWLNRCGNGFAPPVEIRGTPQVDGRAVVRLADLFGTGIGGLLWSGLGARGGWAFLDLTGGVKPYLLTRVDNHCGASTELTWTTSTAHAVRDRTAGRPWRTTLPFPVHVLAAARSVDWFSGTVLRSGFDYHDGLWDPGRREFRGFGRVERRDLPGTLDAPATATAVEELDPLVLPASLPADFDAAAHGNLLANWSFDERGPGPVVLTTTPDRPHDEIASAAPGWRASNATAATTRTALVPSALPQGRGGSMVRVATDGEGCGLVQAVPGRAAVEVSAWVRVIRGTVRLDVGGQAAVALDRTGRWHLLRGAGDGAVSLLAGAGGAEFEVDHTWARRPDLPADPGESPPTRTVTWFHLGAAAEYGPDDFWPGDPPLTAPVDRSQLPSTLPQAVRDTALRATRGRVVRTELYAEDMPDRPYEVHDIALQVVPVLDGRELDDASWRGSPVFTVREMLSRGAMWDRGTEPMHRLTATGGYDEYGRPTVAVEAGVPRGRDPRSPGSPCLATVIRTGYATRDDAVLYRLDRVSRRARHEAVDPGTGAVTAFAATPVEGELLDLRLTYYDGSAFTGLGLGELGEHALPTRSEQLVLTPERLAHVTGADPAPPYLALHGAAPPAVWPAEYPDAFRDLVTGAPSARGARLGYVWHDGDAEVPAGYYTADSRLEYDVHAPVAGRPPRGMVRVSRDPFGGDIRTEYDDRQLLPVAVVDPVGLRTEAVYDQRVLKPAIVIDPNGNRTTAGYTPLGLTAWISHTGPPGAAAGDLPGRPGQVFHYDLTAWDDAREPLGVTTVRRVEHAWTLIAAEEARRENAGEPPITPADIDAMFGPDEATDHPERFLQVVDFTDGFGRPLQTRTQAGDLAVTDNGLSSAPGAAERIIVADPPVPDAVVVSGWQRYDHHGRPIVVYEPFSDSGWRYLPPAADRLAGLAAERQHFDARGRKTVTVAADGSRTRLVYGIPADPAEPWAAAPSPWEVWAYDAEDEAGRTHATLSPSTAGHWDTPGSIELDALGRTVRDIRRGPTEKSVTTFSYDASGNLVAVTDPLGRIAATTVHDLAGRPWTRWRIDSGGTRTVLDPAGGAVEDRDAKGAIVLTGFDAAHRAVRRWAADHPDERPTLREVTEYGTDTAEPGSRGRVVVAYDEAGRVTTEGHDLDGNPLRAVRRLLRADIDSPVDWEPLDQAAALLADEVYEMDARYDALGRRSELVAPRDVTGSRAVIEFAYDRGGGITRVTVDGVAHLRDIAYDAHGRRSVALLGNGVLLRFGYDPRTRRLRRLRAESVTTEAGTWTCDGPVLQDLTHRYDLNGNLVVLADRTPGCGVPPGDLDALDRVFDYDAFDRLVAADGRETDTVPAPPWLDVPRGDDVTRTRRYQETYRYDDAGNLIELRHAATGGGYTRVFATGDGNRLASLTDGGTTIPYRHDDCGNLLAEADNRFLEWDYADRLVAFRDQTEDAEPTVSARYRYDGTGKRVVKVVRRSSGPDLVTVYVGPFERLVRGDTVVDEIRLTDAGAALATIRRGDALPDDPMSAHPVTYQLGDHLSSVAATLSGDGTLLAREEYLPYGETAFGSYRRKRYRYTATERDEESGFAYHDARYYAPWLGRWTAVDPAPRTDGTGAYNYAAGNPLRLVDRDGRQEKPAQPGPDTANVKPRGDIRVNAAVGAEQATRQQALITSKGTNVVAREVPIPEGRLDAVTSRLGRGLRALEQKSLTAWKKGGHYVDELGKLRSENVDAMIRKAVEQVQRHMKGLEKLRVENPDLVLPTRENILITVRGPKAVVAGVMARAKVIAAETGIGIGVIAEPPRIKAPRGFASVPGVVATPLLIYGIYSTGSNMVAAYEEGQRTGSSLPVVEQAARETGGWVGGFVGGFMLGAALGIETGPGALVTGLIGGFVGGTAGYMGADIGIDQLHKTADALRQGIETFVLPVPGPRIGPWGGW</sequence>
<dbReference type="EMBL" id="BOPF01000052">
    <property type="protein sequence ID" value="GIJ51669.1"/>
    <property type="molecule type" value="Genomic_DNA"/>
</dbReference>
<dbReference type="InterPro" id="IPR003284">
    <property type="entry name" value="Sal_SpvB"/>
</dbReference>
<dbReference type="NCBIfam" id="TIGR01643">
    <property type="entry name" value="YD_repeat_2x"/>
    <property type="match status" value="1"/>
</dbReference>
<evidence type="ECO:0000256" key="4">
    <source>
        <dbReference type="ARBA" id="ARBA00023026"/>
    </source>
</evidence>